<feature type="transmembrane region" description="Helical" evidence="2">
    <location>
        <begin position="115"/>
        <end position="134"/>
    </location>
</feature>
<evidence type="ECO:0000256" key="2">
    <source>
        <dbReference type="SAM" id="Phobius"/>
    </source>
</evidence>
<dbReference type="EMBL" id="CAMXCT020000236">
    <property type="protein sequence ID" value="CAL1129365.1"/>
    <property type="molecule type" value="Genomic_DNA"/>
</dbReference>
<feature type="compositionally biased region" description="Low complexity" evidence="1">
    <location>
        <begin position="511"/>
        <end position="522"/>
    </location>
</feature>
<organism evidence="3">
    <name type="scientific">Cladocopium goreaui</name>
    <dbReference type="NCBI Taxonomy" id="2562237"/>
    <lineage>
        <taxon>Eukaryota</taxon>
        <taxon>Sar</taxon>
        <taxon>Alveolata</taxon>
        <taxon>Dinophyceae</taxon>
        <taxon>Suessiales</taxon>
        <taxon>Symbiodiniaceae</taxon>
        <taxon>Cladocopium</taxon>
    </lineage>
</organism>
<feature type="transmembrane region" description="Helical" evidence="2">
    <location>
        <begin position="265"/>
        <end position="288"/>
    </location>
</feature>
<feature type="compositionally biased region" description="Basic and acidic residues" evidence="1">
    <location>
        <begin position="488"/>
        <end position="503"/>
    </location>
</feature>
<sequence length="594" mass="65475">MDGRACSSGSPSPTAGRSPTAGPSPGGGPSPSHGGGYSTFSGREELPDLTEHLKANGIYEEYVAYRKGYLEWRRGRPEGARGELTAEALEQQGLTENGFEYWYPTASIFQLRFTIAYWISVLFLLGSIFFCVNASNRMLHAYGGRVVMVWPNLFGSCCYITGCYLMYLQLINLPTRRVDALRILCPDWSRIGERATSTASVGTCSFLVGACLFQISCVADLWEAPKYASLIISVPNFIGSILFVVGGVCEVLINRTRSGTYDDTAWFASWFTLLGSVAFTVAAVPPMVAPSELAFLTDMGYFLGGFFFAINAVLLLLLWEADDFGLTMLKQLNRVTEVSRHGTAKLAPSSSVPDSKMSIRDVTFITVYCWFISMACLDCIIKEEWYKEGFYRQGLLLFTGLGMQIFIVIVVFIVLLIHSVVLQVPKAEPFRSATYITRAMMIFGAFCQSVDVIAFFSGYATMAEDLEQAERRCRTKFGQPASGERRIERIHVGRKREAPKDDVPPEPAEPAEPAALPSGSAPEAPPVPPALPAAEAKQADEPEQRRAVPQAMSEFLAQRVLGRCNSVESAEKFFVWLREQAQAGEHIRGSDRMA</sequence>
<evidence type="ECO:0008006" key="6">
    <source>
        <dbReference type="Google" id="ProtNLM"/>
    </source>
</evidence>
<evidence type="ECO:0000256" key="1">
    <source>
        <dbReference type="SAM" id="MobiDB-lite"/>
    </source>
</evidence>
<keyword evidence="5" id="KW-1185">Reference proteome</keyword>
<feature type="transmembrane region" description="Helical" evidence="2">
    <location>
        <begin position="393"/>
        <end position="421"/>
    </location>
</feature>
<name>A0A9P1BN90_9DINO</name>
<evidence type="ECO:0000313" key="4">
    <source>
        <dbReference type="EMBL" id="CAL1129365.1"/>
    </source>
</evidence>
<feature type="compositionally biased region" description="Gly residues" evidence="1">
    <location>
        <begin position="24"/>
        <end position="37"/>
    </location>
</feature>
<feature type="region of interest" description="Disordered" evidence="1">
    <location>
        <begin position="1"/>
        <end position="41"/>
    </location>
</feature>
<feature type="transmembrane region" description="Helical" evidence="2">
    <location>
        <begin position="441"/>
        <end position="462"/>
    </location>
</feature>
<feature type="transmembrane region" description="Helical" evidence="2">
    <location>
        <begin position="146"/>
        <end position="167"/>
    </location>
</feature>
<feature type="transmembrane region" description="Helical" evidence="2">
    <location>
        <begin position="199"/>
        <end position="222"/>
    </location>
</feature>
<accession>A0A9P1BN90</accession>
<dbReference type="AlphaFoldDB" id="A0A9P1BN90"/>
<dbReference type="EMBL" id="CAMXCT010000236">
    <property type="protein sequence ID" value="CAI3975990.1"/>
    <property type="molecule type" value="Genomic_DNA"/>
</dbReference>
<keyword evidence="2" id="KW-0472">Membrane</keyword>
<reference evidence="4" key="2">
    <citation type="submission" date="2024-04" db="EMBL/GenBank/DDBJ databases">
        <authorList>
            <person name="Chen Y."/>
            <person name="Shah S."/>
            <person name="Dougan E. K."/>
            <person name="Thang M."/>
            <person name="Chan C."/>
        </authorList>
    </citation>
    <scope>NUCLEOTIDE SEQUENCE [LARGE SCALE GENOMIC DNA]</scope>
</reference>
<gene>
    <name evidence="3" type="ORF">C1SCF055_LOCUS4251</name>
</gene>
<keyword evidence="2" id="KW-1133">Transmembrane helix</keyword>
<comment type="caution">
    <text evidence="3">The sequence shown here is derived from an EMBL/GenBank/DDBJ whole genome shotgun (WGS) entry which is preliminary data.</text>
</comment>
<keyword evidence="2" id="KW-0812">Transmembrane</keyword>
<feature type="transmembrane region" description="Helical" evidence="2">
    <location>
        <begin position="362"/>
        <end position="381"/>
    </location>
</feature>
<dbReference type="Proteomes" id="UP001152797">
    <property type="component" value="Unassembled WGS sequence"/>
</dbReference>
<dbReference type="OrthoDB" id="417996at2759"/>
<evidence type="ECO:0000313" key="5">
    <source>
        <dbReference type="Proteomes" id="UP001152797"/>
    </source>
</evidence>
<dbReference type="EMBL" id="CAMXCT030000236">
    <property type="protein sequence ID" value="CAL4763302.1"/>
    <property type="molecule type" value="Genomic_DNA"/>
</dbReference>
<feature type="region of interest" description="Disordered" evidence="1">
    <location>
        <begin position="488"/>
        <end position="550"/>
    </location>
</feature>
<reference evidence="3" key="1">
    <citation type="submission" date="2022-10" db="EMBL/GenBank/DDBJ databases">
        <authorList>
            <person name="Chen Y."/>
            <person name="Dougan E. K."/>
            <person name="Chan C."/>
            <person name="Rhodes N."/>
            <person name="Thang M."/>
        </authorList>
    </citation>
    <scope>NUCLEOTIDE SEQUENCE</scope>
</reference>
<feature type="transmembrane region" description="Helical" evidence="2">
    <location>
        <begin position="300"/>
        <end position="319"/>
    </location>
</feature>
<feature type="compositionally biased region" description="Basic and acidic residues" evidence="1">
    <location>
        <begin position="537"/>
        <end position="546"/>
    </location>
</feature>
<protein>
    <recommendedName>
        <fullName evidence="6">Transmembrane protein</fullName>
    </recommendedName>
</protein>
<proteinExistence type="predicted"/>
<feature type="transmembrane region" description="Helical" evidence="2">
    <location>
        <begin position="234"/>
        <end position="253"/>
    </location>
</feature>
<evidence type="ECO:0000313" key="3">
    <source>
        <dbReference type="EMBL" id="CAI3975990.1"/>
    </source>
</evidence>